<dbReference type="Gene3D" id="2.40.50.140">
    <property type="entry name" value="Nucleic acid-binding proteins"/>
    <property type="match status" value="1"/>
</dbReference>
<dbReference type="GO" id="GO:0003677">
    <property type="term" value="F:DNA binding"/>
    <property type="evidence" value="ECO:0007669"/>
    <property type="project" value="UniProtKB-KW"/>
</dbReference>
<dbReference type="CDD" id="cd04496">
    <property type="entry name" value="SSB_OBF"/>
    <property type="match status" value="1"/>
</dbReference>
<feature type="region of interest" description="Disordered" evidence="3">
    <location>
        <begin position="117"/>
        <end position="143"/>
    </location>
</feature>
<dbReference type="Pfam" id="PF00436">
    <property type="entry name" value="SSB"/>
    <property type="match status" value="1"/>
</dbReference>
<dbReference type="PROSITE" id="PS50935">
    <property type="entry name" value="SSB"/>
    <property type="match status" value="1"/>
</dbReference>
<dbReference type="InterPro" id="IPR012340">
    <property type="entry name" value="NA-bd_OB-fold"/>
</dbReference>
<accession>A0ABP9WLT6</accession>
<organism evidence="4 5">
    <name type="scientific">Demequina sediminis</name>
    <dbReference type="NCBI Taxonomy" id="1930058"/>
    <lineage>
        <taxon>Bacteria</taxon>
        <taxon>Bacillati</taxon>
        <taxon>Actinomycetota</taxon>
        <taxon>Actinomycetes</taxon>
        <taxon>Micrococcales</taxon>
        <taxon>Demequinaceae</taxon>
        <taxon>Demequina</taxon>
    </lineage>
</organism>
<dbReference type="EMBL" id="BAABRR010000019">
    <property type="protein sequence ID" value="GAA5520031.1"/>
    <property type="molecule type" value="Genomic_DNA"/>
</dbReference>
<protein>
    <submittedName>
        <fullName evidence="4">Single-stranded DNA-binding protein</fullName>
    </submittedName>
</protein>
<evidence type="ECO:0000313" key="5">
    <source>
        <dbReference type="Proteomes" id="UP001426770"/>
    </source>
</evidence>
<evidence type="ECO:0000256" key="1">
    <source>
        <dbReference type="ARBA" id="ARBA00023125"/>
    </source>
</evidence>
<dbReference type="SUPFAM" id="SSF50249">
    <property type="entry name" value="Nucleic acid-binding proteins"/>
    <property type="match status" value="1"/>
</dbReference>
<dbReference type="Proteomes" id="UP001426770">
    <property type="component" value="Unassembled WGS sequence"/>
</dbReference>
<comment type="caution">
    <text evidence="4">The sequence shown here is derived from an EMBL/GenBank/DDBJ whole genome shotgun (WGS) entry which is preliminary data.</text>
</comment>
<sequence length="143" mass="15996">MFRTRTSLSGFIVSEPALTTTERSDARLYVRVGQEHFHRGEGGSFTPLEPTFHDLIVFGRTAERAAEHLAKGDRFIAEGRIRRFTRVGSDGVQTDTEEFIATRIGQDVARTSYTVERARRTRQEPSATPEEMATQPAPPTLTA</sequence>
<dbReference type="RefSeq" id="WP_286216077.1">
    <property type="nucleotide sequence ID" value="NZ_AP027736.1"/>
</dbReference>
<evidence type="ECO:0000256" key="2">
    <source>
        <dbReference type="PROSITE-ProRule" id="PRU00252"/>
    </source>
</evidence>
<reference evidence="4 5" key="1">
    <citation type="submission" date="2024-02" db="EMBL/GenBank/DDBJ databases">
        <title>Lysinimicrobium sediminis NBRC 112286.</title>
        <authorList>
            <person name="Ichikawa N."/>
            <person name="Katano-Makiyama Y."/>
            <person name="Hidaka K."/>
        </authorList>
    </citation>
    <scope>NUCLEOTIDE SEQUENCE [LARGE SCALE GENOMIC DNA]</scope>
    <source>
        <strain evidence="4 5">NBRC 112286</strain>
    </source>
</reference>
<proteinExistence type="predicted"/>
<name>A0ABP9WLT6_9MICO</name>
<dbReference type="InterPro" id="IPR000424">
    <property type="entry name" value="Primosome_PriB/ssb"/>
</dbReference>
<evidence type="ECO:0000256" key="3">
    <source>
        <dbReference type="SAM" id="MobiDB-lite"/>
    </source>
</evidence>
<evidence type="ECO:0000313" key="4">
    <source>
        <dbReference type="EMBL" id="GAA5520031.1"/>
    </source>
</evidence>
<keyword evidence="5" id="KW-1185">Reference proteome</keyword>
<keyword evidence="1 2" id="KW-0238">DNA-binding</keyword>
<gene>
    <name evidence="4" type="ORF">Lsed01_02492</name>
</gene>